<reference evidence="1 2" key="1">
    <citation type="journal article" date="2022" name="G3 (Bethesda)">
        <title>Whole-genome sequence and methylome profiling of the almond [Prunus dulcis (Mill.) D.A. Webb] cultivar 'Nonpareil'.</title>
        <authorList>
            <person name="D'Amico-Willman K.M."/>
            <person name="Ouma W.Z."/>
            <person name="Meulia T."/>
            <person name="Sideli G.M."/>
            <person name="Gradziel T.M."/>
            <person name="Fresnedo-Ramirez J."/>
        </authorList>
    </citation>
    <scope>NUCLEOTIDE SEQUENCE [LARGE SCALE GENOMIC DNA]</scope>
    <source>
        <strain evidence="1">Clone GOH B32 T37-40</strain>
    </source>
</reference>
<keyword evidence="2" id="KW-1185">Reference proteome</keyword>
<accession>A0AAD5F4W0</accession>
<comment type="caution">
    <text evidence="1">The sequence shown here is derived from an EMBL/GenBank/DDBJ whole genome shotgun (WGS) entry which is preliminary data.</text>
</comment>
<organism evidence="1 2">
    <name type="scientific">Prunus dulcis</name>
    <name type="common">Almond</name>
    <name type="synonym">Amygdalus dulcis</name>
    <dbReference type="NCBI Taxonomy" id="3755"/>
    <lineage>
        <taxon>Eukaryota</taxon>
        <taxon>Viridiplantae</taxon>
        <taxon>Streptophyta</taxon>
        <taxon>Embryophyta</taxon>
        <taxon>Tracheophyta</taxon>
        <taxon>Spermatophyta</taxon>
        <taxon>Magnoliopsida</taxon>
        <taxon>eudicotyledons</taxon>
        <taxon>Gunneridae</taxon>
        <taxon>Pentapetalae</taxon>
        <taxon>rosids</taxon>
        <taxon>fabids</taxon>
        <taxon>Rosales</taxon>
        <taxon>Rosaceae</taxon>
        <taxon>Amygdaloideae</taxon>
        <taxon>Amygdaleae</taxon>
        <taxon>Prunus</taxon>
    </lineage>
</organism>
<name>A0AAD5F4W0_PRUDU</name>
<protein>
    <submittedName>
        <fullName evidence="1">Uncharacterized protein</fullName>
    </submittedName>
</protein>
<gene>
    <name evidence="1" type="ORF">L3X38_006118</name>
</gene>
<dbReference type="GO" id="GO:0020037">
    <property type="term" value="F:heme binding"/>
    <property type="evidence" value="ECO:0007669"/>
    <property type="project" value="InterPro"/>
</dbReference>
<proteinExistence type="predicted"/>
<dbReference type="GO" id="GO:0004497">
    <property type="term" value="F:monooxygenase activity"/>
    <property type="evidence" value="ECO:0007669"/>
    <property type="project" value="InterPro"/>
</dbReference>
<dbReference type="Proteomes" id="UP001054821">
    <property type="component" value="Chromosome 1"/>
</dbReference>
<dbReference type="GO" id="GO:0016705">
    <property type="term" value="F:oxidoreductase activity, acting on paired donors, with incorporation or reduction of molecular oxygen"/>
    <property type="evidence" value="ECO:0007669"/>
    <property type="project" value="InterPro"/>
</dbReference>
<sequence>MSHLLFNPDPTGGFMPENEVTDNVMGLMMGGLSLASYAYKFPCQISCEGPDICDKVQTEQLEIASDEAGTTSSRNIQRGHYWTSPMKAMQIPQGVEGVLVRKHHKQKPREFRCTEVFDPSRFENGKAPQGLLLIFPFGQRSSKFVLEKNTRDSSFSVLALPRY</sequence>
<dbReference type="SUPFAM" id="SSF48264">
    <property type="entry name" value="Cytochrome P450"/>
    <property type="match status" value="1"/>
</dbReference>
<evidence type="ECO:0000313" key="1">
    <source>
        <dbReference type="EMBL" id="KAI5353225.1"/>
    </source>
</evidence>
<dbReference type="InterPro" id="IPR036396">
    <property type="entry name" value="Cyt_P450_sf"/>
</dbReference>
<dbReference type="GO" id="GO:0005506">
    <property type="term" value="F:iron ion binding"/>
    <property type="evidence" value="ECO:0007669"/>
    <property type="project" value="InterPro"/>
</dbReference>
<dbReference type="AlphaFoldDB" id="A0AAD5F4W0"/>
<dbReference type="EMBL" id="JAJFAZ020000001">
    <property type="protein sequence ID" value="KAI5353225.1"/>
    <property type="molecule type" value="Genomic_DNA"/>
</dbReference>
<evidence type="ECO:0000313" key="2">
    <source>
        <dbReference type="Proteomes" id="UP001054821"/>
    </source>
</evidence>